<feature type="transmembrane region" description="Helical" evidence="1">
    <location>
        <begin position="175"/>
        <end position="195"/>
    </location>
</feature>
<name>A0A1H3XV51_XYLRU</name>
<keyword evidence="1" id="KW-1133">Transmembrane helix</keyword>
<keyword evidence="1" id="KW-0812">Transmembrane</keyword>
<dbReference type="AlphaFoldDB" id="A0A1H3XV51"/>
<evidence type="ECO:0000313" key="2">
    <source>
        <dbReference type="EMBL" id="SEA02442.1"/>
    </source>
</evidence>
<evidence type="ECO:0000313" key="3">
    <source>
        <dbReference type="Proteomes" id="UP000182257"/>
    </source>
</evidence>
<evidence type="ECO:0000256" key="1">
    <source>
        <dbReference type="SAM" id="Phobius"/>
    </source>
</evidence>
<protein>
    <submittedName>
        <fullName evidence="2">Uncharacterized protein</fullName>
    </submittedName>
</protein>
<proteinExistence type="predicted"/>
<dbReference type="Proteomes" id="UP000182257">
    <property type="component" value="Unassembled WGS sequence"/>
</dbReference>
<dbReference type="EMBL" id="FNRF01000001">
    <property type="protein sequence ID" value="SEA02442.1"/>
    <property type="molecule type" value="Genomic_DNA"/>
</dbReference>
<organism evidence="2 3">
    <name type="scientific">Xylanibacter ruminicola</name>
    <name type="common">Prevotella ruminicola</name>
    <dbReference type="NCBI Taxonomy" id="839"/>
    <lineage>
        <taxon>Bacteria</taxon>
        <taxon>Pseudomonadati</taxon>
        <taxon>Bacteroidota</taxon>
        <taxon>Bacteroidia</taxon>
        <taxon>Bacteroidales</taxon>
        <taxon>Prevotellaceae</taxon>
        <taxon>Xylanibacter</taxon>
    </lineage>
</organism>
<gene>
    <name evidence="2" type="ORF">SAMN05216462_0346</name>
</gene>
<reference evidence="2 3" key="1">
    <citation type="submission" date="2016-10" db="EMBL/GenBank/DDBJ databases">
        <authorList>
            <person name="de Groot N.N."/>
        </authorList>
    </citation>
    <scope>NUCLEOTIDE SEQUENCE [LARGE SCALE GENOMIC DNA]</scope>
    <source>
        <strain evidence="2 3">D31d</strain>
    </source>
</reference>
<accession>A0A1H3XV51</accession>
<sequence>MGSLEMEKKMEELKKICDEYTYKRDRLVKLAQQLFEKRKGYVNTICTIAEELENISGLPKWCEESTNEWFENIRDFQTAVKYENDPQKFEELTIESGRAAAYWAGGAAAAGGALGAFGSTAAMSVATVLGTASTGTAISTLSGAAATNAALAWLGGGAVATGGAGVAGGSFILGLFGPIGAAIAGVSAISGIALVRSKNRKQVENIDKHIDSIRHDIQSLDQKIQRLCQIMNRSDYNNETRLKPTLKWIKKIQPKKYKEWNDDQRHELEKLVNVVSNTVQLINERV</sequence>
<keyword evidence="1" id="KW-0472">Membrane</keyword>